<dbReference type="Pfam" id="PF00468">
    <property type="entry name" value="Ribosomal_L34"/>
    <property type="match status" value="1"/>
</dbReference>
<name>A0A5E4DBK1_MARMO</name>
<dbReference type="InterPro" id="IPR000271">
    <property type="entry name" value="Ribosomal_bL34"/>
</dbReference>
<evidence type="ECO:0000256" key="1">
    <source>
        <dbReference type="ARBA" id="ARBA00010111"/>
    </source>
</evidence>
<evidence type="ECO:0000256" key="4">
    <source>
        <dbReference type="ARBA" id="ARBA00035274"/>
    </source>
</evidence>
<evidence type="ECO:0000313" key="8">
    <source>
        <dbReference type="Proteomes" id="UP000335636"/>
    </source>
</evidence>
<evidence type="ECO:0000256" key="6">
    <source>
        <dbReference type="SAM" id="MobiDB-lite"/>
    </source>
</evidence>
<comment type="caution">
    <text evidence="7">The sequence shown here is derived from an EMBL/GenBank/DDBJ whole genome shotgun (WGS) entry which is preliminary data.</text>
</comment>
<dbReference type="PANTHER" id="PTHR14503:SF4">
    <property type="entry name" value="LARGE RIBOSOMAL SUBUNIT PROTEIN BL34M"/>
    <property type="match status" value="1"/>
</dbReference>
<dbReference type="GO" id="GO:0005762">
    <property type="term" value="C:mitochondrial large ribosomal subunit"/>
    <property type="evidence" value="ECO:0007669"/>
    <property type="project" value="TreeGrafter"/>
</dbReference>
<evidence type="ECO:0000313" key="7">
    <source>
        <dbReference type="EMBL" id="VTJ91120.1"/>
    </source>
</evidence>
<organism evidence="7 8">
    <name type="scientific">Marmota monax</name>
    <name type="common">Woodchuck</name>
    <dbReference type="NCBI Taxonomy" id="9995"/>
    <lineage>
        <taxon>Eukaryota</taxon>
        <taxon>Metazoa</taxon>
        <taxon>Chordata</taxon>
        <taxon>Craniata</taxon>
        <taxon>Vertebrata</taxon>
        <taxon>Euteleostomi</taxon>
        <taxon>Mammalia</taxon>
        <taxon>Eutheria</taxon>
        <taxon>Euarchontoglires</taxon>
        <taxon>Glires</taxon>
        <taxon>Rodentia</taxon>
        <taxon>Sciuromorpha</taxon>
        <taxon>Sciuridae</taxon>
        <taxon>Xerinae</taxon>
        <taxon>Marmotini</taxon>
        <taxon>Marmota</taxon>
    </lineage>
</organism>
<dbReference type="GO" id="GO:0003735">
    <property type="term" value="F:structural constituent of ribosome"/>
    <property type="evidence" value="ECO:0007669"/>
    <property type="project" value="InterPro"/>
</dbReference>
<evidence type="ECO:0000256" key="3">
    <source>
        <dbReference type="ARBA" id="ARBA00023274"/>
    </source>
</evidence>
<dbReference type="Proteomes" id="UP000335636">
    <property type="component" value="Unassembled WGS sequence"/>
</dbReference>
<dbReference type="FunFam" id="1.10.287.3980:FF:000001">
    <property type="entry name" value="Mitochondrial ribosomal protein L34"/>
    <property type="match status" value="1"/>
</dbReference>
<protein>
    <recommendedName>
        <fullName evidence="4">Large ribosomal subunit protein bL34m</fullName>
    </recommendedName>
    <alternativeName>
        <fullName evidence="5">39S ribosomal protein L34, mitochondrial</fullName>
    </alternativeName>
</protein>
<dbReference type="GO" id="GO:0006412">
    <property type="term" value="P:translation"/>
    <property type="evidence" value="ECO:0007669"/>
    <property type="project" value="InterPro"/>
</dbReference>
<gene>
    <name evidence="7" type="ORF">MONAX_5E022980</name>
</gene>
<keyword evidence="2" id="KW-0689">Ribosomal protein</keyword>
<keyword evidence="3" id="KW-0687">Ribonucleoprotein</keyword>
<dbReference type="Gene3D" id="1.10.287.3980">
    <property type="match status" value="1"/>
</dbReference>
<comment type="similarity">
    <text evidence="1">Belongs to the bacterial ribosomal protein bL34 family.</text>
</comment>
<proteinExistence type="inferred from homology"/>
<sequence>QARGKARGNEYQPSNIKRKHKHGWIRRLSTPAGVQVILRRMLKGRKSLSH</sequence>
<accession>A0A5E4DBK1</accession>
<keyword evidence="8" id="KW-1185">Reference proteome</keyword>
<reference evidence="7" key="1">
    <citation type="submission" date="2019-04" db="EMBL/GenBank/DDBJ databases">
        <authorList>
            <person name="Alioto T."/>
            <person name="Alioto T."/>
        </authorList>
    </citation>
    <scope>NUCLEOTIDE SEQUENCE [LARGE SCALE GENOMIC DNA]</scope>
</reference>
<feature type="region of interest" description="Disordered" evidence="6">
    <location>
        <begin position="1"/>
        <end position="21"/>
    </location>
</feature>
<evidence type="ECO:0000256" key="5">
    <source>
        <dbReference type="ARBA" id="ARBA00035434"/>
    </source>
</evidence>
<dbReference type="AlphaFoldDB" id="A0A5E4DBK1"/>
<dbReference type="NCBIfam" id="TIGR01030">
    <property type="entry name" value="rpmH_bact"/>
    <property type="match status" value="1"/>
</dbReference>
<evidence type="ECO:0000256" key="2">
    <source>
        <dbReference type="ARBA" id="ARBA00022980"/>
    </source>
</evidence>
<feature type="non-terminal residue" evidence="7">
    <location>
        <position position="1"/>
    </location>
</feature>
<dbReference type="PANTHER" id="PTHR14503">
    <property type="entry name" value="MITOCHONDRIAL RIBOSOMAL PROTEIN 34 FAMILY MEMBER"/>
    <property type="match status" value="1"/>
</dbReference>
<dbReference type="EMBL" id="CABDUW010006319">
    <property type="protein sequence ID" value="VTJ91120.1"/>
    <property type="molecule type" value="Genomic_DNA"/>
</dbReference>